<reference evidence="3" key="2">
    <citation type="journal article" date="2013" name="PLoS Genet.">
        <title>Comparative genome structure, secondary metabolite, and effector coding capacity across Cochliobolus pathogens.</title>
        <authorList>
            <person name="Condon B.J."/>
            <person name="Leng Y."/>
            <person name="Wu D."/>
            <person name="Bushley K.E."/>
            <person name="Ohm R.A."/>
            <person name="Otillar R."/>
            <person name="Martin J."/>
            <person name="Schackwitz W."/>
            <person name="Grimwood J."/>
            <person name="MohdZainudin N."/>
            <person name="Xue C."/>
            <person name="Wang R."/>
            <person name="Manning V.A."/>
            <person name="Dhillon B."/>
            <person name="Tu Z.J."/>
            <person name="Steffenson B.J."/>
            <person name="Salamov A."/>
            <person name="Sun H."/>
            <person name="Lowry S."/>
            <person name="LaButti K."/>
            <person name="Han J."/>
            <person name="Copeland A."/>
            <person name="Lindquist E."/>
            <person name="Barry K."/>
            <person name="Schmutz J."/>
            <person name="Baker S.E."/>
            <person name="Ciuffetti L.M."/>
            <person name="Grigoriev I.V."/>
            <person name="Zhong S."/>
            <person name="Turgeon B.G."/>
        </authorList>
    </citation>
    <scope>NUCLEOTIDE SEQUENCE [LARGE SCALE GENOMIC DNA]</scope>
    <source>
        <strain evidence="3">ND90Pr / ATCC 201652</strain>
    </source>
</reference>
<protein>
    <submittedName>
        <fullName evidence="2">Uncharacterized protein</fullName>
    </submittedName>
</protein>
<feature type="transmembrane region" description="Helical" evidence="1">
    <location>
        <begin position="31"/>
        <end position="48"/>
    </location>
</feature>
<keyword evidence="1" id="KW-1133">Transmembrane helix</keyword>
<feature type="transmembrane region" description="Helical" evidence="1">
    <location>
        <begin position="6"/>
        <end position="24"/>
    </location>
</feature>
<dbReference type="AlphaFoldDB" id="M2T6X2"/>
<dbReference type="RefSeq" id="XP_007699308.1">
    <property type="nucleotide sequence ID" value="XM_007701118.1"/>
</dbReference>
<dbReference type="GeneID" id="19136428"/>
<organism evidence="2 3">
    <name type="scientific">Cochliobolus sativus (strain ND90Pr / ATCC 201652)</name>
    <name type="common">Common root rot and spot blotch fungus</name>
    <name type="synonym">Bipolaris sorokiniana</name>
    <dbReference type="NCBI Taxonomy" id="665912"/>
    <lineage>
        <taxon>Eukaryota</taxon>
        <taxon>Fungi</taxon>
        <taxon>Dikarya</taxon>
        <taxon>Ascomycota</taxon>
        <taxon>Pezizomycotina</taxon>
        <taxon>Dothideomycetes</taxon>
        <taxon>Pleosporomycetidae</taxon>
        <taxon>Pleosporales</taxon>
        <taxon>Pleosporineae</taxon>
        <taxon>Pleosporaceae</taxon>
        <taxon>Bipolaris</taxon>
    </lineage>
</organism>
<keyword evidence="1" id="KW-0472">Membrane</keyword>
<dbReference type="HOGENOM" id="CLU_2739848_0_0_1"/>
<dbReference type="EMBL" id="KB445642">
    <property type="protein sequence ID" value="EMD64717.1"/>
    <property type="molecule type" value="Genomic_DNA"/>
</dbReference>
<sequence>MIVFSLPIATFAYSSYFLGLGSVLRSCEQRSWVVSMDIAGSVLLYFAFDSGWVDGSGVGNGCRGESAVQQG</sequence>
<keyword evidence="3" id="KW-1185">Reference proteome</keyword>
<dbReference type="KEGG" id="bsc:COCSADRAFT_313827"/>
<evidence type="ECO:0000256" key="1">
    <source>
        <dbReference type="SAM" id="Phobius"/>
    </source>
</evidence>
<proteinExistence type="predicted"/>
<keyword evidence="1" id="KW-0812">Transmembrane</keyword>
<gene>
    <name evidence="2" type="ORF">COCSADRAFT_313827</name>
</gene>
<name>M2T6X2_COCSN</name>
<accession>M2T6X2</accession>
<evidence type="ECO:0000313" key="2">
    <source>
        <dbReference type="EMBL" id="EMD64717.1"/>
    </source>
</evidence>
<reference evidence="2 3" key="1">
    <citation type="journal article" date="2012" name="PLoS Pathog.">
        <title>Diverse lifestyles and strategies of plant pathogenesis encoded in the genomes of eighteen Dothideomycetes fungi.</title>
        <authorList>
            <person name="Ohm R.A."/>
            <person name="Feau N."/>
            <person name="Henrissat B."/>
            <person name="Schoch C.L."/>
            <person name="Horwitz B.A."/>
            <person name="Barry K.W."/>
            <person name="Condon B.J."/>
            <person name="Copeland A.C."/>
            <person name="Dhillon B."/>
            <person name="Glaser F."/>
            <person name="Hesse C.N."/>
            <person name="Kosti I."/>
            <person name="LaButti K."/>
            <person name="Lindquist E.A."/>
            <person name="Lucas S."/>
            <person name="Salamov A.A."/>
            <person name="Bradshaw R.E."/>
            <person name="Ciuffetti L."/>
            <person name="Hamelin R.C."/>
            <person name="Kema G.H.J."/>
            <person name="Lawrence C."/>
            <person name="Scott J.A."/>
            <person name="Spatafora J.W."/>
            <person name="Turgeon B.G."/>
            <person name="de Wit P.J.G.M."/>
            <person name="Zhong S."/>
            <person name="Goodwin S.B."/>
            <person name="Grigoriev I.V."/>
        </authorList>
    </citation>
    <scope>NUCLEOTIDE SEQUENCE [LARGE SCALE GENOMIC DNA]</scope>
    <source>
        <strain evidence="3">ND90Pr / ATCC 201652</strain>
    </source>
</reference>
<evidence type="ECO:0000313" key="3">
    <source>
        <dbReference type="Proteomes" id="UP000016934"/>
    </source>
</evidence>
<dbReference type="Proteomes" id="UP000016934">
    <property type="component" value="Unassembled WGS sequence"/>
</dbReference>